<proteinExistence type="predicted"/>
<comment type="caution">
    <text evidence="1">The sequence shown here is derived from an EMBL/GenBank/DDBJ whole genome shotgun (WGS) entry which is preliminary data.</text>
</comment>
<dbReference type="Gene3D" id="3.30.40.220">
    <property type="match status" value="1"/>
</dbReference>
<gene>
    <name evidence="1" type="ORF">LCGC14_0483050</name>
</gene>
<accession>A0A0F9SS21</accession>
<dbReference type="AlphaFoldDB" id="A0A0F9SS21"/>
<evidence type="ECO:0000313" key="1">
    <source>
        <dbReference type="EMBL" id="KKN65322.1"/>
    </source>
</evidence>
<sequence length="115" mass="13650">MTLLFGEAAYNQLYHNNKRSAKLRGHNWNLRKQDFKSLTQMQCYYCGIEPSQIYHNKELNGDYLYNGVDRIDNNLGYIYGNVLPCCKTCNYVKSNQSMREFQAWIDRLVEHQGRQ</sequence>
<evidence type="ECO:0008006" key="2">
    <source>
        <dbReference type="Google" id="ProtNLM"/>
    </source>
</evidence>
<dbReference type="EMBL" id="LAZR01000528">
    <property type="protein sequence ID" value="KKN65322.1"/>
    <property type="molecule type" value="Genomic_DNA"/>
</dbReference>
<name>A0A0F9SS21_9ZZZZ</name>
<protein>
    <recommendedName>
        <fullName evidence="2">HNH endonuclease</fullName>
    </recommendedName>
</protein>
<organism evidence="1">
    <name type="scientific">marine sediment metagenome</name>
    <dbReference type="NCBI Taxonomy" id="412755"/>
    <lineage>
        <taxon>unclassified sequences</taxon>
        <taxon>metagenomes</taxon>
        <taxon>ecological metagenomes</taxon>
    </lineage>
</organism>
<reference evidence="1" key="1">
    <citation type="journal article" date="2015" name="Nature">
        <title>Complex archaea that bridge the gap between prokaryotes and eukaryotes.</title>
        <authorList>
            <person name="Spang A."/>
            <person name="Saw J.H."/>
            <person name="Jorgensen S.L."/>
            <person name="Zaremba-Niedzwiedzka K."/>
            <person name="Martijn J."/>
            <person name="Lind A.E."/>
            <person name="van Eijk R."/>
            <person name="Schleper C."/>
            <person name="Guy L."/>
            <person name="Ettema T.J."/>
        </authorList>
    </citation>
    <scope>NUCLEOTIDE SEQUENCE</scope>
</reference>